<evidence type="ECO:0000256" key="2">
    <source>
        <dbReference type="ARBA" id="ARBA00022525"/>
    </source>
</evidence>
<comment type="subcellular location">
    <subcellularLocation>
        <location evidence="1">Secreted</location>
    </subcellularLocation>
</comment>
<keyword evidence="2" id="KW-0964">Secreted</keyword>
<keyword evidence="6" id="KW-1185">Reference proteome</keyword>
<gene>
    <name evidence="5" type="ORF">LSINAPIS_LOCUS9619</name>
</gene>
<organism evidence="5 6">
    <name type="scientific">Leptidea sinapis</name>
    <dbReference type="NCBI Taxonomy" id="189913"/>
    <lineage>
        <taxon>Eukaryota</taxon>
        <taxon>Metazoa</taxon>
        <taxon>Ecdysozoa</taxon>
        <taxon>Arthropoda</taxon>
        <taxon>Hexapoda</taxon>
        <taxon>Insecta</taxon>
        <taxon>Pterygota</taxon>
        <taxon>Neoptera</taxon>
        <taxon>Endopterygota</taxon>
        <taxon>Lepidoptera</taxon>
        <taxon>Glossata</taxon>
        <taxon>Ditrysia</taxon>
        <taxon>Papilionoidea</taxon>
        <taxon>Pieridae</taxon>
        <taxon>Dismorphiinae</taxon>
        <taxon>Leptidea</taxon>
    </lineage>
</organism>
<reference evidence="5 6" key="1">
    <citation type="submission" date="2017-07" db="EMBL/GenBank/DDBJ databases">
        <authorList>
            <person name="Talla V."/>
            <person name="Backstrom N."/>
        </authorList>
    </citation>
    <scope>NUCLEOTIDE SEQUENCE [LARGE SCALE GENOMIC DNA]</scope>
</reference>
<accession>A0A5E4QML9</accession>
<sequence length="206" mass="22273">MRPERALVSSAGVRPSARPPVPLPHHDIKLLEDKGKPEDTDIATPESIGNSCVEVWTVYAAGSAMSSKVACEQCFCLGGTRRCVRPKCLPPPPGCHARPSHGACCPQRYYCDHASNVAVKERNPHDCKTAKGNWISEGQRATDAEDDGCVQCFCLRGTIRCQHASCAPTVQGCAPLLQPGQCCPHQYQCIPKSVQTASTIYKNREG</sequence>
<dbReference type="InterPro" id="IPR052424">
    <property type="entry name" value="Kielin_Chordin-BMP_Reg"/>
</dbReference>
<feature type="region of interest" description="Disordered" evidence="4">
    <location>
        <begin position="1"/>
        <end position="25"/>
    </location>
</feature>
<evidence type="ECO:0000256" key="4">
    <source>
        <dbReference type="SAM" id="MobiDB-lite"/>
    </source>
</evidence>
<dbReference type="PANTHER" id="PTHR46698:SF3">
    <property type="entry name" value="TENECTIN ISOFORM 1-RELATED"/>
    <property type="match status" value="1"/>
</dbReference>
<dbReference type="SUPFAM" id="SSF57603">
    <property type="entry name" value="FnI-like domain"/>
    <property type="match status" value="2"/>
</dbReference>
<name>A0A5E4QML9_9NEOP</name>
<evidence type="ECO:0008006" key="7">
    <source>
        <dbReference type="Google" id="ProtNLM"/>
    </source>
</evidence>
<dbReference type="Proteomes" id="UP000324832">
    <property type="component" value="Unassembled WGS sequence"/>
</dbReference>
<protein>
    <recommendedName>
        <fullName evidence="7">VWFC domain-containing protein</fullName>
    </recommendedName>
</protein>
<dbReference type="EMBL" id="FZQP02003667">
    <property type="protein sequence ID" value="VVC98566.1"/>
    <property type="molecule type" value="Genomic_DNA"/>
</dbReference>
<evidence type="ECO:0000313" key="6">
    <source>
        <dbReference type="Proteomes" id="UP000324832"/>
    </source>
</evidence>
<dbReference type="PANTHER" id="PTHR46698">
    <property type="entry name" value="CROSSVEINLESS 2"/>
    <property type="match status" value="1"/>
</dbReference>
<dbReference type="Gene3D" id="6.20.200.20">
    <property type="match status" value="1"/>
</dbReference>
<evidence type="ECO:0000256" key="1">
    <source>
        <dbReference type="ARBA" id="ARBA00004613"/>
    </source>
</evidence>
<dbReference type="AlphaFoldDB" id="A0A5E4QML9"/>
<evidence type="ECO:0000256" key="3">
    <source>
        <dbReference type="ARBA" id="ARBA00022729"/>
    </source>
</evidence>
<keyword evidence="3" id="KW-0732">Signal</keyword>
<dbReference type="GO" id="GO:0005576">
    <property type="term" value="C:extracellular region"/>
    <property type="evidence" value="ECO:0007669"/>
    <property type="project" value="UniProtKB-SubCell"/>
</dbReference>
<proteinExistence type="predicted"/>
<evidence type="ECO:0000313" key="5">
    <source>
        <dbReference type="EMBL" id="VVC98566.1"/>
    </source>
</evidence>